<organism evidence="19 20">
    <name type="scientific">Hucho hucho</name>
    <name type="common">huchen</name>
    <dbReference type="NCBI Taxonomy" id="62062"/>
    <lineage>
        <taxon>Eukaryota</taxon>
        <taxon>Metazoa</taxon>
        <taxon>Chordata</taxon>
        <taxon>Craniata</taxon>
        <taxon>Vertebrata</taxon>
        <taxon>Euteleostomi</taxon>
        <taxon>Actinopterygii</taxon>
        <taxon>Neopterygii</taxon>
        <taxon>Teleostei</taxon>
        <taxon>Protacanthopterygii</taxon>
        <taxon>Salmoniformes</taxon>
        <taxon>Salmonidae</taxon>
        <taxon>Salmoninae</taxon>
        <taxon>Hucho</taxon>
    </lineage>
</organism>
<evidence type="ECO:0000256" key="2">
    <source>
        <dbReference type="ARBA" id="ARBA00001946"/>
    </source>
</evidence>
<dbReference type="GO" id="GO:0043565">
    <property type="term" value="F:sequence-specific DNA binding"/>
    <property type="evidence" value="ECO:0007669"/>
    <property type="project" value="UniProtKB-UniRule"/>
</dbReference>
<dbReference type="AlphaFoldDB" id="A0A4W5MKU1"/>
<dbReference type="Pfam" id="PF26100">
    <property type="entry name" value="RAG1_RNase_H"/>
    <property type="match status" value="1"/>
</dbReference>
<feature type="domain" description="NBD" evidence="18">
    <location>
        <begin position="150"/>
        <end position="183"/>
    </location>
</feature>
<evidence type="ECO:0000313" key="19">
    <source>
        <dbReference type="Ensembl" id="ENSHHUP00000037955.1"/>
    </source>
</evidence>
<dbReference type="InterPro" id="IPR058556">
    <property type="entry name" value="RAG1_ZnH2"/>
</dbReference>
<keyword evidence="13 16" id="KW-0233">DNA recombination</keyword>
<name>A0A4W5MKU1_9TELE</name>
<evidence type="ECO:0000256" key="8">
    <source>
        <dbReference type="ARBA" id="ARBA00022759"/>
    </source>
</evidence>
<keyword evidence="11 17" id="KW-0156">Chromatin regulator</keyword>
<dbReference type="InterPro" id="IPR058557">
    <property type="entry name" value="RAG1_C"/>
</dbReference>
<comment type="subcellular location">
    <subcellularLocation>
        <location evidence="16 17">Nucleus</location>
    </subcellularLocation>
</comment>
<evidence type="ECO:0000256" key="4">
    <source>
        <dbReference type="ARBA" id="ARBA00021277"/>
    </source>
</evidence>
<dbReference type="GO" id="GO:0008270">
    <property type="term" value="F:zinc ion binding"/>
    <property type="evidence" value="ECO:0007669"/>
    <property type="project" value="UniProtKB-UniRule"/>
</dbReference>
<dbReference type="GO" id="GO:1990238">
    <property type="term" value="F:double-stranded DNA endonuclease activity"/>
    <property type="evidence" value="ECO:0007669"/>
    <property type="project" value="TreeGrafter"/>
</dbReference>
<dbReference type="GO" id="GO:1905347">
    <property type="term" value="C:endodeoxyribonuclease complex"/>
    <property type="evidence" value="ECO:0007669"/>
    <property type="project" value="TreeGrafter"/>
</dbReference>
<comment type="cofactor">
    <cofactor evidence="2 17">
        <name>Mg(2+)</name>
        <dbReference type="ChEBI" id="CHEBI:18420"/>
    </cofactor>
</comment>
<dbReference type="PANTHER" id="PTHR11539">
    <property type="entry name" value="VDJ RECOMBINATION ACTIVATING PROTEIN 1 RAG1"/>
    <property type="match status" value="1"/>
</dbReference>
<dbReference type="Pfam" id="PF12940">
    <property type="entry name" value="RAG1"/>
    <property type="match status" value="1"/>
</dbReference>
<reference evidence="20" key="1">
    <citation type="submission" date="2018-06" db="EMBL/GenBank/DDBJ databases">
        <title>Genome assembly of Danube salmon.</title>
        <authorList>
            <person name="Macqueen D.J."/>
            <person name="Gundappa M.K."/>
        </authorList>
    </citation>
    <scope>NUCLEOTIDE SEQUENCE [LARGE SCALE GENOMIC DNA]</scope>
</reference>
<keyword evidence="17" id="KW-0862">Zinc</keyword>
<reference evidence="19" key="3">
    <citation type="submission" date="2025-09" db="UniProtKB">
        <authorList>
            <consortium name="Ensembl"/>
        </authorList>
    </citation>
    <scope>IDENTIFICATION</scope>
</reference>
<dbReference type="Gene3D" id="6.10.140.510">
    <property type="match status" value="1"/>
</dbReference>
<evidence type="ECO:0000256" key="14">
    <source>
        <dbReference type="ARBA" id="ARBA00023242"/>
    </source>
</evidence>
<keyword evidence="5 17" id="KW-0808">Transferase</keyword>
<evidence type="ECO:0000259" key="18">
    <source>
        <dbReference type="PROSITE" id="PS51487"/>
    </source>
</evidence>
<keyword evidence="12 16" id="KW-0238">DNA-binding</keyword>
<evidence type="ECO:0000256" key="9">
    <source>
        <dbReference type="ARBA" id="ARBA00022786"/>
    </source>
</evidence>
<dbReference type="EC" id="3.1.-.-" evidence="17"/>
<dbReference type="Pfam" id="PF26025">
    <property type="entry name" value="RAG1_pre-RNase_H"/>
    <property type="match status" value="1"/>
</dbReference>
<evidence type="ECO:0000256" key="10">
    <source>
        <dbReference type="ARBA" id="ARBA00022801"/>
    </source>
</evidence>
<keyword evidence="17" id="KW-0863">Zinc-finger</keyword>
<comment type="cofactor">
    <cofactor evidence="17">
        <name>Mn(2+)</name>
        <dbReference type="ChEBI" id="CHEBI:29035"/>
    </cofactor>
    <text evidence="17">Binds 1 divalent metal cation per subunit. Mg(2+) or Mn(2+).</text>
</comment>
<evidence type="ECO:0000256" key="13">
    <source>
        <dbReference type="ARBA" id="ARBA00023172"/>
    </source>
</evidence>
<evidence type="ECO:0000256" key="7">
    <source>
        <dbReference type="ARBA" id="ARBA00022723"/>
    </source>
</evidence>
<evidence type="ECO:0000313" key="20">
    <source>
        <dbReference type="Proteomes" id="UP000314982"/>
    </source>
</evidence>
<dbReference type="Ensembl" id="ENSHHUT00000039460.1">
    <property type="protein sequence ID" value="ENSHHUP00000037955.1"/>
    <property type="gene ID" value="ENSHHUG00000023733.1"/>
</dbReference>
<dbReference type="InterPro" id="IPR058554">
    <property type="entry name" value="RAG1_RNase_H"/>
</dbReference>
<comment type="domain">
    <text evidence="16">The NBD (nonamer binding) DNA-binding domain mediates the specific binding to the nonamer RSS motif by forming a tightly interwoven homodimer that binds and synapses 2 nonamer elements, with each NBD making contact with both DNA molecules. Each RSS is composed of well-conserved heptamer (consensus 5'-CACAGTG-3') and nonamer (consensus 5'-ACAAAAACC-3') sequences separated by a spacer of either 12 bp or 23 bp.</text>
</comment>
<sequence length="595" mass="66921">MFCQQAASINYCYKSVDPRTIVECHYTFLVSCSRCLLPFIMARVHSTCFGCWNYFGVHGKSPAAWVDTARERVLVWGRGLCTPGEDGGGYGGSPRVRLMRLCLGCKSKENVHNCLPERAPECQAADENLPVDFLSSDTCQLCEHLLSEPKYRLRDLKTQVKVSADKEEGGDTKLLCLTLFLLADELEAMMHGSSLGTVLHSAANTSVYARFTASPCCPQHIIMTTNAGVGRRIFQLLHTLRSVEKELLPGYHPFEWQLALKVVSRSCHVGIIDRLSGWTTSGDDSPAYNITRQFRYDVALVSTLKDLEEDIMEGLRERGLEDSTCTSGFSVMIEESYDGMGNVSEKQGRGPAILEKSMHFFITIMSVPIQAEGEDEAITIFRGHVVAERNTMKHSCLILSVGGLCLSFGFHFRGMGNDEKMVATQSGGPTLSQLAGHPEEEDEAVEVVWELVHSAEWQEALRELMGLYLQMKPVWHSTCPAKECPDQLCRYNFNSKRFVELLATVFKYRNDGKITNYLHKTLAHVPEIVERDGSICAWASEGNESGNKLFRRFRKMNARQSKAFELEDVLKHHWLYNSKYLQKFMESHKNSAKAV</sequence>
<dbReference type="InterPro" id="IPR058552">
    <property type="entry name" value="RAG1_DNA-bd"/>
</dbReference>
<dbReference type="GO" id="GO:0002250">
    <property type="term" value="P:adaptive immune response"/>
    <property type="evidence" value="ECO:0007669"/>
    <property type="project" value="TreeGrafter"/>
</dbReference>
<dbReference type="Pfam" id="PF26105">
    <property type="entry name" value="RAG1_C"/>
    <property type="match status" value="1"/>
</dbReference>
<evidence type="ECO:0000256" key="12">
    <source>
        <dbReference type="ARBA" id="ARBA00023125"/>
    </source>
</evidence>
<dbReference type="InterPro" id="IPR058553">
    <property type="entry name" value="RAG1_pre-RNase_H"/>
</dbReference>
<comment type="function">
    <text evidence="17">Catalytic component of the RAG complex, a multiprotein complex that mediates the DNA cleavage phase during V(D)J recombination. V(D)J recombination assembles a diverse repertoire of immunoglobulin and T-cell receptor genes in developing B and T-lymphocytes through rearrangement of different V (variable), in some cases D (diversity), and J (joining) gene segments. In the RAG complex, RAG1 mediates the DNA-binding to the conserved recombination signal sequences (RSS) and catalyzes the DNA cleavage activities by introducing a double-strand break between the RSS and the adjacent coding segment. RAG2 is not a catalytic component but is required for all known catalytic activities. DNA cleavage occurs in 2 steps: a first nick is introduced in the top strand immediately upstream of the heptamer, generating a 3'-hydroxyl group that can attack the phosphodiester bond on the opposite strand in a direct transesterification reaction, thereby creating 4 DNA ends: 2 hairpin coding ends and 2 blunt, 5'-phosphorylated ends.</text>
</comment>
<keyword evidence="6 17" id="KW-0540">Nuclease</keyword>
<dbReference type="InterPro" id="IPR023336">
    <property type="entry name" value="RAG_nonamer-bd_dom"/>
</dbReference>
<dbReference type="Proteomes" id="UP000314982">
    <property type="component" value="Unassembled WGS sequence"/>
</dbReference>
<dbReference type="GO" id="GO:0033151">
    <property type="term" value="P:V(D)J recombination"/>
    <property type="evidence" value="ECO:0007669"/>
    <property type="project" value="UniProtKB-UniRule"/>
</dbReference>
<evidence type="ECO:0000256" key="17">
    <source>
        <dbReference type="RuleBase" id="RU366024"/>
    </source>
</evidence>
<evidence type="ECO:0000256" key="6">
    <source>
        <dbReference type="ARBA" id="ARBA00022722"/>
    </source>
</evidence>
<evidence type="ECO:0000256" key="16">
    <source>
        <dbReference type="PROSITE-ProRule" id="PRU00820"/>
    </source>
</evidence>
<protein>
    <recommendedName>
        <fullName evidence="4 17">V(D)J recombination-activating protein 1</fullName>
        <ecNumber evidence="3 17">2.3.2.27</ecNumber>
        <ecNumber evidence="17">3.1.-.-</ecNumber>
    </recommendedName>
</protein>
<dbReference type="GO" id="GO:0033077">
    <property type="term" value="P:T cell differentiation in thymus"/>
    <property type="evidence" value="ECO:0007669"/>
    <property type="project" value="UniProtKB-UniRule"/>
</dbReference>
<dbReference type="GO" id="GO:0097519">
    <property type="term" value="C:DNA recombinase complex"/>
    <property type="evidence" value="ECO:0007669"/>
    <property type="project" value="TreeGrafter"/>
</dbReference>
<comment type="subunit">
    <text evidence="17">Homodimer.</text>
</comment>
<comment type="similarity">
    <text evidence="16 17">Belongs to the RAG1 family.</text>
</comment>
<comment type="catalytic activity">
    <reaction evidence="1 17">
        <text>S-ubiquitinyl-[E2 ubiquitin-conjugating enzyme]-L-cysteine + [acceptor protein]-L-lysine = [E2 ubiquitin-conjugating enzyme]-L-cysteine + N(6)-ubiquitinyl-[acceptor protein]-L-lysine.</text>
        <dbReference type="EC" id="2.3.2.27"/>
    </reaction>
</comment>
<evidence type="ECO:0000256" key="15">
    <source>
        <dbReference type="ARBA" id="ARBA00023268"/>
    </source>
</evidence>
<evidence type="ECO:0000256" key="1">
    <source>
        <dbReference type="ARBA" id="ARBA00000900"/>
    </source>
</evidence>
<dbReference type="GeneTree" id="ENSGT00390000008679"/>
<keyword evidence="7 17" id="KW-0479">Metal-binding</keyword>
<keyword evidence="20" id="KW-1185">Reference proteome</keyword>
<keyword evidence="9 17" id="KW-0833">Ubl conjugation pathway</keyword>
<dbReference type="GO" id="GO:0006325">
    <property type="term" value="P:chromatin organization"/>
    <property type="evidence" value="ECO:0007669"/>
    <property type="project" value="UniProtKB-KW"/>
</dbReference>
<proteinExistence type="inferred from homology"/>
<keyword evidence="15 17" id="KW-0511">Multifunctional enzyme</keyword>
<dbReference type="STRING" id="62062.ENSHHUP00000037955"/>
<evidence type="ECO:0000256" key="3">
    <source>
        <dbReference type="ARBA" id="ARBA00012483"/>
    </source>
</evidence>
<dbReference type="Pfam" id="PF26024">
    <property type="entry name" value="RAG1_DNA-bd"/>
    <property type="match status" value="1"/>
</dbReference>
<dbReference type="GO" id="GO:0042393">
    <property type="term" value="F:histone binding"/>
    <property type="evidence" value="ECO:0007669"/>
    <property type="project" value="UniProtKB-UniRule"/>
</dbReference>
<evidence type="ECO:0000256" key="5">
    <source>
        <dbReference type="ARBA" id="ARBA00022679"/>
    </source>
</evidence>
<dbReference type="GO" id="GO:0005634">
    <property type="term" value="C:nucleus"/>
    <property type="evidence" value="ECO:0007669"/>
    <property type="project" value="UniProtKB-SubCell"/>
</dbReference>
<dbReference type="InterPro" id="IPR024627">
    <property type="entry name" value="RAG1"/>
</dbReference>
<dbReference type="PANTHER" id="PTHR11539:SF0">
    <property type="entry name" value="V(D)J RECOMBINATION-ACTIVATING PROTEIN 1"/>
    <property type="match status" value="1"/>
</dbReference>
<comment type="caution">
    <text evidence="16">Lacks conserved residue(s) required for the propagation of feature annotation.</text>
</comment>
<dbReference type="GO" id="GO:0030183">
    <property type="term" value="P:B cell differentiation"/>
    <property type="evidence" value="ECO:0007669"/>
    <property type="project" value="UniProtKB-UniRule"/>
</dbReference>
<dbReference type="PROSITE" id="PS51487">
    <property type="entry name" value="NBD"/>
    <property type="match status" value="1"/>
</dbReference>
<keyword evidence="8 17" id="KW-0255">Endonuclease</keyword>
<dbReference type="GO" id="GO:0042803">
    <property type="term" value="F:protein homodimerization activity"/>
    <property type="evidence" value="ECO:0007669"/>
    <property type="project" value="UniProtKB-UniRule"/>
</dbReference>
<dbReference type="Pfam" id="PF26104">
    <property type="entry name" value="RAG1_ZnH2"/>
    <property type="match status" value="1"/>
</dbReference>
<keyword evidence="14 16" id="KW-0539">Nucleus</keyword>
<dbReference type="EC" id="2.3.2.27" evidence="3 17"/>
<evidence type="ECO:0000256" key="11">
    <source>
        <dbReference type="ARBA" id="ARBA00022853"/>
    </source>
</evidence>
<reference evidence="19" key="2">
    <citation type="submission" date="2025-08" db="UniProtKB">
        <authorList>
            <consortium name="Ensembl"/>
        </authorList>
    </citation>
    <scope>IDENTIFICATION</scope>
</reference>
<dbReference type="GO" id="GO:0061630">
    <property type="term" value="F:ubiquitin protein ligase activity"/>
    <property type="evidence" value="ECO:0007669"/>
    <property type="project" value="UniProtKB-UniRule"/>
</dbReference>
<keyword evidence="10 17" id="KW-0378">Hydrolase</keyword>
<accession>A0A4W5MKU1</accession>